<name>A0A2M6WU63_9BACT</name>
<dbReference type="AlphaFoldDB" id="A0A2M6WU63"/>
<keyword evidence="3" id="KW-0238">DNA-binding</keyword>
<organism evidence="5 6">
    <name type="scientific">Candidatus Falkowbacteria bacterium CG10_big_fil_rev_8_21_14_0_10_37_14</name>
    <dbReference type="NCBI Taxonomy" id="1974561"/>
    <lineage>
        <taxon>Bacteria</taxon>
        <taxon>Candidatus Falkowiibacteriota</taxon>
    </lineage>
</organism>
<dbReference type="GO" id="GO:0007059">
    <property type="term" value="P:chromosome segregation"/>
    <property type="evidence" value="ECO:0007669"/>
    <property type="project" value="UniProtKB-KW"/>
</dbReference>
<evidence type="ECO:0000256" key="3">
    <source>
        <dbReference type="ARBA" id="ARBA00023125"/>
    </source>
</evidence>
<dbReference type="PANTHER" id="PTHR33375:SF1">
    <property type="entry name" value="CHROMOSOME-PARTITIONING PROTEIN PARB-RELATED"/>
    <property type="match status" value="1"/>
</dbReference>
<dbReference type="EMBL" id="PFAM01000007">
    <property type="protein sequence ID" value="PIT96337.1"/>
    <property type="molecule type" value="Genomic_DNA"/>
</dbReference>
<dbReference type="InterPro" id="IPR041468">
    <property type="entry name" value="HTH_ParB/Spo0J"/>
</dbReference>
<dbReference type="FunFam" id="1.10.10.2830:FF:000001">
    <property type="entry name" value="Chromosome partitioning protein ParB"/>
    <property type="match status" value="1"/>
</dbReference>
<evidence type="ECO:0000313" key="5">
    <source>
        <dbReference type="EMBL" id="PIT96337.1"/>
    </source>
</evidence>
<dbReference type="InterPro" id="IPR057240">
    <property type="entry name" value="ParB_dimer_C"/>
</dbReference>
<dbReference type="Pfam" id="PF23552">
    <property type="entry name" value="ParB_C"/>
    <property type="match status" value="1"/>
</dbReference>
<dbReference type="CDD" id="cd16393">
    <property type="entry name" value="SPO0J_N"/>
    <property type="match status" value="1"/>
</dbReference>
<dbReference type="Pfam" id="PF02195">
    <property type="entry name" value="ParB_N"/>
    <property type="match status" value="1"/>
</dbReference>
<dbReference type="Gene3D" id="3.90.1530.30">
    <property type="match status" value="1"/>
</dbReference>
<dbReference type="Gene3D" id="1.10.10.2830">
    <property type="match status" value="1"/>
</dbReference>
<reference evidence="6" key="1">
    <citation type="submission" date="2017-09" db="EMBL/GenBank/DDBJ databases">
        <title>Depth-based differentiation of microbial function through sediment-hosted aquifers and enrichment of novel symbionts in the deep terrestrial subsurface.</title>
        <authorList>
            <person name="Probst A.J."/>
            <person name="Ladd B."/>
            <person name="Jarett J.K."/>
            <person name="Geller-Mcgrath D.E."/>
            <person name="Sieber C.M.K."/>
            <person name="Emerson J.B."/>
            <person name="Anantharaman K."/>
            <person name="Thomas B.C."/>
            <person name="Malmstrom R."/>
            <person name="Stieglmeier M."/>
            <person name="Klingl A."/>
            <person name="Woyke T."/>
            <person name="Ryan C.M."/>
            <person name="Banfield J.F."/>
        </authorList>
    </citation>
    <scope>NUCLEOTIDE SEQUENCE [LARGE SCALE GENOMIC DNA]</scope>
</reference>
<dbReference type="InterPro" id="IPR001387">
    <property type="entry name" value="Cro/C1-type_HTH"/>
</dbReference>
<dbReference type="SMART" id="SM00470">
    <property type="entry name" value="ParB"/>
    <property type="match status" value="1"/>
</dbReference>
<dbReference type="Proteomes" id="UP000228533">
    <property type="component" value="Unassembled WGS sequence"/>
</dbReference>
<evidence type="ECO:0000313" key="6">
    <source>
        <dbReference type="Proteomes" id="UP000228533"/>
    </source>
</evidence>
<sequence>MPLGRGLGSLIPPKVQQISEVAHINQAPQVASNYSTSDNRERIWRVPIGEIQANTVQPRHHFAEGPLADLASSIGEHGILQPLVAIKTTSGYELIAGERRLRAAKLAGLKEVPVIVREVSSQQKLELALIENLQRENLNPIEMARSVQQLAEEFNLSQEAVAKRLGKSRSAIANSLRLLALPEEIQDALADGRISEGHGKILAGLDTPVKQQVMFKKIMANNLSVAETAEVTRRSGGSKQAQIKAHDEDRVVEDELSGLLGAKTIIRRTKKGGQIMINFFSDDELNQVVKRIGI</sequence>
<dbReference type="GO" id="GO:0005694">
    <property type="term" value="C:chromosome"/>
    <property type="evidence" value="ECO:0007669"/>
    <property type="project" value="TreeGrafter"/>
</dbReference>
<gene>
    <name evidence="5" type="ORF">COT94_00900</name>
</gene>
<dbReference type="InterPro" id="IPR004437">
    <property type="entry name" value="ParB/RepB/Spo0J"/>
</dbReference>
<proteinExistence type="inferred from homology"/>
<dbReference type="PROSITE" id="PS50943">
    <property type="entry name" value="HTH_CROC1"/>
    <property type="match status" value="1"/>
</dbReference>
<dbReference type="GO" id="GO:0003677">
    <property type="term" value="F:DNA binding"/>
    <property type="evidence" value="ECO:0007669"/>
    <property type="project" value="UniProtKB-KW"/>
</dbReference>
<dbReference type="SUPFAM" id="SSF110849">
    <property type="entry name" value="ParB/Sulfiredoxin"/>
    <property type="match status" value="1"/>
</dbReference>
<comment type="caution">
    <text evidence="5">The sequence shown here is derived from an EMBL/GenBank/DDBJ whole genome shotgun (WGS) entry which is preliminary data.</text>
</comment>
<protein>
    <submittedName>
        <fullName evidence="5">Chromosome partitioning protein ParB</fullName>
    </submittedName>
</protein>
<feature type="domain" description="HTH cro/C1-type" evidence="4">
    <location>
        <begin position="147"/>
        <end position="174"/>
    </location>
</feature>
<accession>A0A2M6WU63</accession>
<dbReference type="InterPro" id="IPR036086">
    <property type="entry name" value="ParB/Sulfiredoxin_sf"/>
</dbReference>
<dbReference type="FunFam" id="3.90.1530.30:FF:000001">
    <property type="entry name" value="Chromosome partitioning protein ParB"/>
    <property type="match status" value="1"/>
</dbReference>
<dbReference type="SUPFAM" id="SSF109709">
    <property type="entry name" value="KorB DNA-binding domain-like"/>
    <property type="match status" value="1"/>
</dbReference>
<evidence type="ECO:0000259" key="4">
    <source>
        <dbReference type="PROSITE" id="PS50943"/>
    </source>
</evidence>
<dbReference type="InterPro" id="IPR050336">
    <property type="entry name" value="Chromosome_partition/occlusion"/>
</dbReference>
<dbReference type="Pfam" id="PF17762">
    <property type="entry name" value="HTH_ParB"/>
    <property type="match status" value="1"/>
</dbReference>
<dbReference type="NCBIfam" id="TIGR00180">
    <property type="entry name" value="parB_part"/>
    <property type="match status" value="1"/>
</dbReference>
<evidence type="ECO:0000256" key="1">
    <source>
        <dbReference type="ARBA" id="ARBA00006295"/>
    </source>
</evidence>
<keyword evidence="2" id="KW-0159">Chromosome partition</keyword>
<comment type="similarity">
    <text evidence="1">Belongs to the ParB family.</text>
</comment>
<evidence type="ECO:0000256" key="2">
    <source>
        <dbReference type="ARBA" id="ARBA00022829"/>
    </source>
</evidence>
<dbReference type="PANTHER" id="PTHR33375">
    <property type="entry name" value="CHROMOSOME-PARTITIONING PROTEIN PARB-RELATED"/>
    <property type="match status" value="1"/>
</dbReference>
<dbReference type="InterPro" id="IPR003115">
    <property type="entry name" value="ParB_N"/>
</dbReference>